<protein>
    <submittedName>
        <fullName evidence="1">Uncharacterized protein n250R</fullName>
    </submittedName>
</protein>
<reference evidence="1 2" key="1">
    <citation type="journal article" date="2007" name="Virology">
        <title>Sequence and annotation of the 314-kb MT325 and the 321-kb FR483 viruses that infect Chlorella Pbi.</title>
        <authorList>
            <person name="Fitzgerald L.A."/>
            <person name="Graves M.V."/>
            <person name="Li X."/>
            <person name="Feldblyum T."/>
            <person name="Hartigan J."/>
            <person name="Van Etten J.L."/>
        </authorList>
    </citation>
    <scope>NUCLEOTIDE SEQUENCE [LARGE SCALE GENOMIC DNA]</scope>
    <source>
        <strain evidence="1 2">FR483</strain>
    </source>
</reference>
<evidence type="ECO:0000313" key="2">
    <source>
        <dbReference type="Proteomes" id="UP000204095"/>
    </source>
</evidence>
<accession>A7J6V4</accession>
<evidence type="ECO:0000313" key="1">
    <source>
        <dbReference type="EMBL" id="ABT15535.1"/>
    </source>
</evidence>
<name>A7J6V4_PBCVF</name>
<sequence length="71" mass="8293">MEDTRQRRTIAKEVISRYIATCYYRIDREVSADVCYYASKERTITNEVICFYIASSKHLGGIYRIGCDDVI</sequence>
<dbReference type="EMBL" id="DQ890022">
    <property type="protein sequence ID" value="ABT15535.1"/>
    <property type="molecule type" value="Genomic_DNA"/>
</dbReference>
<dbReference type="Proteomes" id="UP000204095">
    <property type="component" value="Segment"/>
</dbReference>
<dbReference type="RefSeq" id="YP_001425882.1">
    <property type="nucleotide sequence ID" value="NC_008603.1"/>
</dbReference>
<gene>
    <name evidence="1" type="primary">n250R</name>
    <name evidence="1" type="ORF">FR483_n250R</name>
</gene>
<dbReference type="KEGG" id="vg:5469979"/>
<organismHost>
    <name type="scientific">Paramecium bursaria</name>
    <dbReference type="NCBI Taxonomy" id="74790"/>
</organismHost>
<dbReference type="GeneID" id="5469979"/>
<organism evidence="1 2">
    <name type="scientific">Paramecium bursaria Chlorella virus FR483</name>
    <name type="common">PBCV-FR483</name>
    <dbReference type="NCBI Taxonomy" id="399781"/>
    <lineage>
        <taxon>Viruses</taxon>
        <taxon>Varidnaviria</taxon>
        <taxon>Bamfordvirae</taxon>
        <taxon>Nucleocytoviricota</taxon>
        <taxon>Megaviricetes</taxon>
        <taxon>Algavirales</taxon>
        <taxon>Phycodnaviridae</taxon>
        <taxon>Chlorovirus</taxon>
        <taxon>Chlorovirus conductrix</taxon>
        <taxon>Paramecium bursaria Chlorella virus A1</taxon>
    </lineage>
</organism>
<proteinExistence type="predicted"/>